<feature type="compositionally biased region" description="Basic and acidic residues" evidence="1">
    <location>
        <begin position="53"/>
        <end position="76"/>
    </location>
</feature>
<gene>
    <name evidence="2" type="ORF">MESS2_1070015</name>
</gene>
<accession>M5EUU6</accession>
<sequence length="268" mass="30597">MMHQGEVEPARLGEIRPAERIVEAPEKRADRADRDRYRFHQVEAAEPQQYPDDGIKGDLDAERPIDAVDPGVERNEQSGADEPDGRVRRPTEIDEKQHHCGDRRADPDGRRQSFHPCLEKPQRRRMLGAEGDDEAADDEEYLDTNPSELDQPAYFRLRRHAARRARRNALGERPHPEAVVVEHHHDGGEKTQDVDAAECGFLLSHAVPSEWPPNAKLRVYCCIAQQTIAMRDEFVDSSDEAIRLPRSEGNQSMFPKSGIRFSEKIMLR</sequence>
<dbReference type="AlphaFoldDB" id="M5EUU6"/>
<evidence type="ECO:0000313" key="3">
    <source>
        <dbReference type="Proteomes" id="UP000012062"/>
    </source>
</evidence>
<feature type="compositionally biased region" description="Basic and acidic residues" evidence="1">
    <location>
        <begin position="83"/>
        <end position="121"/>
    </location>
</feature>
<feature type="region of interest" description="Disordered" evidence="1">
    <location>
        <begin position="1"/>
        <end position="147"/>
    </location>
</feature>
<feature type="compositionally biased region" description="Acidic residues" evidence="1">
    <location>
        <begin position="130"/>
        <end position="142"/>
    </location>
</feature>
<keyword evidence="3" id="KW-1185">Reference proteome</keyword>
<evidence type="ECO:0000256" key="1">
    <source>
        <dbReference type="SAM" id="MobiDB-lite"/>
    </source>
</evidence>
<proteinExistence type="predicted"/>
<name>M5EUU6_9HYPH</name>
<organism evidence="2 3">
    <name type="scientific">Mesorhizobium metallidurans STM 2683</name>
    <dbReference type="NCBI Taxonomy" id="1297569"/>
    <lineage>
        <taxon>Bacteria</taxon>
        <taxon>Pseudomonadati</taxon>
        <taxon>Pseudomonadota</taxon>
        <taxon>Alphaproteobacteria</taxon>
        <taxon>Hyphomicrobiales</taxon>
        <taxon>Phyllobacteriaceae</taxon>
        <taxon>Mesorhizobium</taxon>
    </lineage>
</organism>
<reference evidence="2 3" key="1">
    <citation type="submission" date="2013-02" db="EMBL/GenBank/DDBJ databases">
        <authorList>
            <person name="Genoscope - CEA"/>
        </authorList>
    </citation>
    <scope>NUCLEOTIDE SEQUENCE [LARGE SCALE GENOMIC DNA]</scope>
    <source>
        <strain evidence="2 3">STM 2683</strain>
    </source>
</reference>
<protein>
    <submittedName>
        <fullName evidence="2">Uncharacterized protein</fullName>
    </submittedName>
</protein>
<feature type="compositionally biased region" description="Basic and acidic residues" evidence="1">
    <location>
        <begin position="1"/>
        <end position="43"/>
    </location>
</feature>
<dbReference type="EMBL" id="CAUM01000010">
    <property type="protein sequence ID" value="CCV03476.1"/>
    <property type="molecule type" value="Genomic_DNA"/>
</dbReference>
<comment type="caution">
    <text evidence="2">The sequence shown here is derived from an EMBL/GenBank/DDBJ whole genome shotgun (WGS) entry which is preliminary data.</text>
</comment>
<dbReference type="Proteomes" id="UP000012062">
    <property type="component" value="Unassembled WGS sequence"/>
</dbReference>
<evidence type="ECO:0000313" key="2">
    <source>
        <dbReference type="EMBL" id="CCV03476.1"/>
    </source>
</evidence>